<keyword evidence="14" id="KW-1185">Reference proteome</keyword>
<feature type="transmembrane region" description="Helical" evidence="11">
    <location>
        <begin position="179"/>
        <end position="201"/>
    </location>
</feature>
<evidence type="ECO:0000256" key="9">
    <source>
        <dbReference type="SAM" id="Coils"/>
    </source>
</evidence>
<dbReference type="InterPro" id="IPR004358">
    <property type="entry name" value="Sig_transdc_His_kin-like_C"/>
</dbReference>
<feature type="domain" description="Histidine kinase" evidence="12">
    <location>
        <begin position="258"/>
        <end position="466"/>
    </location>
</feature>
<feature type="transmembrane region" description="Helical" evidence="11">
    <location>
        <begin position="79"/>
        <end position="97"/>
    </location>
</feature>
<keyword evidence="3" id="KW-0597">Phosphoprotein</keyword>
<dbReference type="PROSITE" id="PS50109">
    <property type="entry name" value="HIS_KIN"/>
    <property type="match status" value="1"/>
</dbReference>
<dbReference type="PANTHER" id="PTHR43065">
    <property type="entry name" value="SENSOR HISTIDINE KINASE"/>
    <property type="match status" value="1"/>
</dbReference>
<comment type="catalytic activity">
    <reaction evidence="1">
        <text>ATP + protein L-histidine = ADP + protein N-phospho-L-histidine.</text>
        <dbReference type="EC" id="2.7.13.3"/>
    </reaction>
</comment>
<evidence type="ECO:0000256" key="8">
    <source>
        <dbReference type="ARBA" id="ARBA00023012"/>
    </source>
</evidence>
<dbReference type="Gene3D" id="1.10.287.130">
    <property type="match status" value="1"/>
</dbReference>
<dbReference type="CDD" id="cd00082">
    <property type="entry name" value="HisKA"/>
    <property type="match status" value="1"/>
</dbReference>
<dbReference type="Gene3D" id="3.30.565.10">
    <property type="entry name" value="Histidine kinase-like ATPase, C-terminal domain"/>
    <property type="match status" value="1"/>
</dbReference>
<organism evidence="13 14">
    <name type="scientific">Coralloluteibacterium thermophilum</name>
    <dbReference type="NCBI Taxonomy" id="2707049"/>
    <lineage>
        <taxon>Bacteria</taxon>
        <taxon>Pseudomonadati</taxon>
        <taxon>Pseudomonadota</taxon>
        <taxon>Gammaproteobacteria</taxon>
        <taxon>Lysobacterales</taxon>
        <taxon>Lysobacteraceae</taxon>
        <taxon>Coralloluteibacterium</taxon>
    </lineage>
</organism>
<keyword evidence="7" id="KW-0067">ATP-binding</keyword>
<keyword evidence="11" id="KW-1133">Transmembrane helix</keyword>
<dbReference type="GO" id="GO:0016301">
    <property type="term" value="F:kinase activity"/>
    <property type="evidence" value="ECO:0007669"/>
    <property type="project" value="UniProtKB-KW"/>
</dbReference>
<comment type="caution">
    <text evidence="13">The sequence shown here is derived from an EMBL/GenBank/DDBJ whole genome shotgun (WGS) entry which is preliminary data.</text>
</comment>
<evidence type="ECO:0000313" key="14">
    <source>
        <dbReference type="Proteomes" id="UP001595892"/>
    </source>
</evidence>
<evidence type="ECO:0000256" key="10">
    <source>
        <dbReference type="SAM" id="MobiDB-lite"/>
    </source>
</evidence>
<sequence length="469" mass="50889">MNPHPTAPETGQAASASGPRRASTKAPRPFRAEAPADVLEARHAPMLKVVLILSGLAQPLTLAYGLLAPTGPSMEPFGIALALVNTAFVWICLAVLVGGRTRLASHLFVAGTLVLLSVAYLRWGLQMQLRYQASQLIPVLVCGLLLRRHALWAAIAWLVAIVLAGAWQDVSRHYFDRDAVRMAIESVLGCVFAFLVIGIVLDRAVTVLRSSLHIAVRRSNELARSRDRLEREIAEKERSQARLVHAQKMEAVGRLASGIAHDFNHLLSLILGYAQRGQRAAHLDDATRALDGVVSATRRASATSRKLLSFSRQEQAQVEVFDAIQALREMQPMLRQLFAPSVKLALELDPGPAPVRFDRSQFELIVLNLAANANQAMADGGRFVLSACVDGGERLRLRFTDTGHGVPEDVRPRIFEPFFTTRPKGLGVGLGLSVAADLIREHGGDLLLERTSPGGSTFLIELPTVAAPA</sequence>
<dbReference type="SMART" id="SM00387">
    <property type="entry name" value="HATPase_c"/>
    <property type="match status" value="1"/>
</dbReference>
<evidence type="ECO:0000313" key="13">
    <source>
        <dbReference type="EMBL" id="MFC4726961.1"/>
    </source>
</evidence>
<feature type="transmembrane region" description="Helical" evidence="11">
    <location>
        <begin position="49"/>
        <end position="67"/>
    </location>
</feature>
<evidence type="ECO:0000256" key="2">
    <source>
        <dbReference type="ARBA" id="ARBA00012438"/>
    </source>
</evidence>
<dbReference type="SMART" id="SM00388">
    <property type="entry name" value="HisKA"/>
    <property type="match status" value="1"/>
</dbReference>
<keyword evidence="9" id="KW-0175">Coiled coil</keyword>
<dbReference type="InterPro" id="IPR036097">
    <property type="entry name" value="HisK_dim/P_sf"/>
</dbReference>
<dbReference type="InterPro" id="IPR003661">
    <property type="entry name" value="HisK_dim/P_dom"/>
</dbReference>
<feature type="transmembrane region" description="Helical" evidence="11">
    <location>
        <begin position="151"/>
        <end position="167"/>
    </location>
</feature>
<dbReference type="InterPro" id="IPR036890">
    <property type="entry name" value="HATPase_C_sf"/>
</dbReference>
<keyword evidence="11" id="KW-0472">Membrane</keyword>
<dbReference type="SUPFAM" id="SSF55874">
    <property type="entry name" value="ATPase domain of HSP90 chaperone/DNA topoisomerase II/histidine kinase"/>
    <property type="match status" value="1"/>
</dbReference>
<reference evidence="14" key="1">
    <citation type="journal article" date="2019" name="Int. J. Syst. Evol. Microbiol.">
        <title>The Global Catalogue of Microorganisms (GCM) 10K type strain sequencing project: providing services to taxonomists for standard genome sequencing and annotation.</title>
        <authorList>
            <consortium name="The Broad Institute Genomics Platform"/>
            <consortium name="The Broad Institute Genome Sequencing Center for Infectious Disease"/>
            <person name="Wu L."/>
            <person name="Ma J."/>
        </authorList>
    </citation>
    <scope>NUCLEOTIDE SEQUENCE [LARGE SCALE GENOMIC DNA]</scope>
    <source>
        <strain evidence="14">CGMCC 1.13574</strain>
    </source>
</reference>
<feature type="coiled-coil region" evidence="9">
    <location>
        <begin position="212"/>
        <end position="246"/>
    </location>
</feature>
<keyword evidence="4" id="KW-0808">Transferase</keyword>
<name>A0ABV9NF98_9GAMM</name>
<dbReference type="PRINTS" id="PR00344">
    <property type="entry name" value="BCTRLSENSOR"/>
</dbReference>
<gene>
    <name evidence="13" type="ORF">ACFO3Q_02050</name>
</gene>
<protein>
    <recommendedName>
        <fullName evidence="2">histidine kinase</fullName>
        <ecNumber evidence="2">2.7.13.3</ecNumber>
    </recommendedName>
</protein>
<keyword evidence="11" id="KW-0812">Transmembrane</keyword>
<accession>A0ABV9NF98</accession>
<feature type="transmembrane region" description="Helical" evidence="11">
    <location>
        <begin position="104"/>
        <end position="123"/>
    </location>
</feature>
<dbReference type="Proteomes" id="UP001595892">
    <property type="component" value="Unassembled WGS sequence"/>
</dbReference>
<evidence type="ECO:0000256" key="6">
    <source>
        <dbReference type="ARBA" id="ARBA00022777"/>
    </source>
</evidence>
<dbReference type="RefSeq" id="WP_377002933.1">
    <property type="nucleotide sequence ID" value="NZ_JBHSGG010000002.1"/>
</dbReference>
<dbReference type="InterPro" id="IPR005467">
    <property type="entry name" value="His_kinase_dom"/>
</dbReference>
<dbReference type="EC" id="2.7.13.3" evidence="2"/>
<feature type="region of interest" description="Disordered" evidence="10">
    <location>
        <begin position="1"/>
        <end position="29"/>
    </location>
</feature>
<keyword evidence="5" id="KW-0547">Nucleotide-binding</keyword>
<proteinExistence type="predicted"/>
<dbReference type="PANTHER" id="PTHR43065:SF46">
    <property type="entry name" value="C4-DICARBOXYLATE TRANSPORT SENSOR PROTEIN DCTB"/>
    <property type="match status" value="1"/>
</dbReference>
<keyword evidence="6 13" id="KW-0418">Kinase</keyword>
<evidence type="ECO:0000259" key="12">
    <source>
        <dbReference type="PROSITE" id="PS50109"/>
    </source>
</evidence>
<keyword evidence="8" id="KW-0902">Two-component regulatory system</keyword>
<evidence type="ECO:0000256" key="1">
    <source>
        <dbReference type="ARBA" id="ARBA00000085"/>
    </source>
</evidence>
<evidence type="ECO:0000256" key="11">
    <source>
        <dbReference type="SAM" id="Phobius"/>
    </source>
</evidence>
<evidence type="ECO:0000256" key="4">
    <source>
        <dbReference type="ARBA" id="ARBA00022679"/>
    </source>
</evidence>
<evidence type="ECO:0000256" key="7">
    <source>
        <dbReference type="ARBA" id="ARBA00022840"/>
    </source>
</evidence>
<dbReference type="InterPro" id="IPR003594">
    <property type="entry name" value="HATPase_dom"/>
</dbReference>
<dbReference type="EMBL" id="JBHSGG010000002">
    <property type="protein sequence ID" value="MFC4726961.1"/>
    <property type="molecule type" value="Genomic_DNA"/>
</dbReference>
<evidence type="ECO:0000256" key="5">
    <source>
        <dbReference type="ARBA" id="ARBA00022741"/>
    </source>
</evidence>
<dbReference type="Pfam" id="PF02518">
    <property type="entry name" value="HATPase_c"/>
    <property type="match status" value="1"/>
</dbReference>
<evidence type="ECO:0000256" key="3">
    <source>
        <dbReference type="ARBA" id="ARBA00022553"/>
    </source>
</evidence>
<dbReference type="SUPFAM" id="SSF47384">
    <property type="entry name" value="Homodimeric domain of signal transducing histidine kinase"/>
    <property type="match status" value="1"/>
</dbReference>